<dbReference type="AlphaFoldDB" id="A0A5B7DG49"/>
<dbReference type="EMBL" id="VSRR010000874">
    <property type="protein sequence ID" value="MPC20462.1"/>
    <property type="molecule type" value="Genomic_DNA"/>
</dbReference>
<proteinExistence type="predicted"/>
<sequence>MEIQKQFQSLPEKVMNDIEYWLTLLLESSTKYG</sequence>
<reference evidence="1 2" key="1">
    <citation type="submission" date="2019-05" db="EMBL/GenBank/DDBJ databases">
        <title>Another draft genome of Portunus trituberculatus and its Hox gene families provides insights of decapod evolution.</title>
        <authorList>
            <person name="Jeong J.-H."/>
            <person name="Song I."/>
            <person name="Kim S."/>
            <person name="Choi T."/>
            <person name="Kim D."/>
            <person name="Ryu S."/>
            <person name="Kim W."/>
        </authorList>
    </citation>
    <scope>NUCLEOTIDE SEQUENCE [LARGE SCALE GENOMIC DNA]</scope>
    <source>
        <tissue evidence="1">Muscle</tissue>
    </source>
</reference>
<name>A0A5B7DG49_PORTR</name>
<evidence type="ECO:0000313" key="2">
    <source>
        <dbReference type="Proteomes" id="UP000324222"/>
    </source>
</evidence>
<accession>A0A5B7DG49</accession>
<keyword evidence="2" id="KW-1185">Reference proteome</keyword>
<organism evidence="1 2">
    <name type="scientific">Portunus trituberculatus</name>
    <name type="common">Swimming crab</name>
    <name type="synonym">Neptunus trituberculatus</name>
    <dbReference type="NCBI Taxonomy" id="210409"/>
    <lineage>
        <taxon>Eukaryota</taxon>
        <taxon>Metazoa</taxon>
        <taxon>Ecdysozoa</taxon>
        <taxon>Arthropoda</taxon>
        <taxon>Crustacea</taxon>
        <taxon>Multicrustacea</taxon>
        <taxon>Malacostraca</taxon>
        <taxon>Eumalacostraca</taxon>
        <taxon>Eucarida</taxon>
        <taxon>Decapoda</taxon>
        <taxon>Pleocyemata</taxon>
        <taxon>Brachyura</taxon>
        <taxon>Eubrachyura</taxon>
        <taxon>Portunoidea</taxon>
        <taxon>Portunidae</taxon>
        <taxon>Portuninae</taxon>
        <taxon>Portunus</taxon>
    </lineage>
</organism>
<dbReference type="Proteomes" id="UP000324222">
    <property type="component" value="Unassembled WGS sequence"/>
</dbReference>
<evidence type="ECO:0000313" key="1">
    <source>
        <dbReference type="EMBL" id="MPC20462.1"/>
    </source>
</evidence>
<protein>
    <submittedName>
        <fullName evidence="1">Uncharacterized protein</fullName>
    </submittedName>
</protein>
<comment type="caution">
    <text evidence="1">The sequence shown here is derived from an EMBL/GenBank/DDBJ whole genome shotgun (WGS) entry which is preliminary data.</text>
</comment>
<gene>
    <name evidence="1" type="ORF">E2C01_013408</name>
</gene>